<feature type="non-terminal residue" evidence="2">
    <location>
        <position position="1"/>
    </location>
</feature>
<protein>
    <recommendedName>
        <fullName evidence="1">RNA 2-O ribose methyltransferase substrate binding domain-containing protein</fullName>
    </recommendedName>
</protein>
<dbReference type="GO" id="GO:0008168">
    <property type="term" value="F:methyltransferase activity"/>
    <property type="evidence" value="ECO:0007669"/>
    <property type="project" value="InterPro"/>
</dbReference>
<feature type="domain" description="RNA 2-O ribose methyltransferase substrate binding" evidence="1">
    <location>
        <begin position="8"/>
        <end position="74"/>
    </location>
</feature>
<dbReference type="Pfam" id="PF08032">
    <property type="entry name" value="SpoU_sub_bind"/>
    <property type="match status" value="1"/>
</dbReference>
<dbReference type="EMBL" id="UINC01065410">
    <property type="protein sequence ID" value="SVB95045.1"/>
    <property type="molecule type" value="Genomic_DNA"/>
</dbReference>
<gene>
    <name evidence="2" type="ORF">METZ01_LOCUS247899</name>
</gene>
<dbReference type="InterPro" id="IPR029064">
    <property type="entry name" value="Ribosomal_eL30-like_sf"/>
</dbReference>
<dbReference type="InterPro" id="IPR013123">
    <property type="entry name" value="SpoU_subst-bd"/>
</dbReference>
<feature type="non-terminal residue" evidence="2">
    <location>
        <position position="74"/>
    </location>
</feature>
<evidence type="ECO:0000259" key="1">
    <source>
        <dbReference type="Pfam" id="PF08032"/>
    </source>
</evidence>
<name>A0A382I6L6_9ZZZZ</name>
<dbReference type="SUPFAM" id="SSF55315">
    <property type="entry name" value="L30e-like"/>
    <property type="match status" value="1"/>
</dbReference>
<accession>A0A382I6L6</accession>
<organism evidence="2">
    <name type="scientific">marine metagenome</name>
    <dbReference type="NCBI Taxonomy" id="408172"/>
    <lineage>
        <taxon>unclassified sequences</taxon>
        <taxon>metagenomes</taxon>
        <taxon>ecological metagenomes</taxon>
    </lineage>
</organism>
<evidence type="ECO:0000313" key="2">
    <source>
        <dbReference type="EMBL" id="SVB95045.1"/>
    </source>
</evidence>
<reference evidence="2" key="1">
    <citation type="submission" date="2018-05" db="EMBL/GenBank/DDBJ databases">
        <authorList>
            <person name="Lanie J.A."/>
            <person name="Ng W.-L."/>
            <person name="Kazmierczak K.M."/>
            <person name="Andrzejewski T.M."/>
            <person name="Davidsen T.M."/>
            <person name="Wayne K.J."/>
            <person name="Tettelin H."/>
            <person name="Glass J.I."/>
            <person name="Rusch D."/>
            <person name="Podicherti R."/>
            <person name="Tsui H.-C.T."/>
            <person name="Winkler M.E."/>
        </authorList>
    </citation>
    <scope>NUCLEOTIDE SEQUENCE</scope>
</reference>
<sequence length="74" mass="8618">MRDEQTDILYGINPITEAVKASKRKCFRIVIEDGKMNPRLKALMTLVRSKNILVKSIPKGEFKKQYRPYIHQGI</sequence>
<dbReference type="Gene3D" id="3.30.1330.30">
    <property type="match status" value="1"/>
</dbReference>
<dbReference type="AlphaFoldDB" id="A0A382I6L6"/>
<proteinExistence type="predicted"/>